<accession>A0ABZ2M3Z7</accession>
<keyword evidence="3 7" id="KW-0133">Cell shape</keyword>
<feature type="binding site" evidence="7">
    <location>
        <position position="497"/>
    </location>
    <ligand>
        <name>meso-2,6-diaminopimelate</name>
        <dbReference type="ChEBI" id="CHEBI:57791"/>
    </ligand>
</feature>
<feature type="binding site" evidence="7">
    <location>
        <position position="209"/>
    </location>
    <ligand>
        <name>UDP-N-acetyl-alpha-D-muramoyl-L-alanyl-D-glutamate</name>
        <dbReference type="ChEBI" id="CHEBI:83900"/>
    </ligand>
</feature>
<keyword evidence="6 7" id="KW-0961">Cell wall biogenesis/degradation</keyword>
<keyword evidence="5 7" id="KW-0131">Cell cycle</keyword>
<evidence type="ECO:0000256" key="3">
    <source>
        <dbReference type="ARBA" id="ARBA00022960"/>
    </source>
</evidence>
<dbReference type="SUPFAM" id="SSF53623">
    <property type="entry name" value="MurD-like peptide ligases, catalytic domain"/>
    <property type="match status" value="1"/>
</dbReference>
<feature type="binding site" evidence="7">
    <location>
        <position position="42"/>
    </location>
    <ligand>
        <name>UDP-N-acetyl-alpha-D-muramoyl-L-alanyl-D-glutamate</name>
        <dbReference type="ChEBI" id="CHEBI:83900"/>
    </ligand>
</feature>
<evidence type="ECO:0000256" key="6">
    <source>
        <dbReference type="ARBA" id="ARBA00023316"/>
    </source>
</evidence>
<dbReference type="RefSeq" id="WP_394826413.1">
    <property type="nucleotide sequence ID" value="NZ_CP089984.1"/>
</dbReference>
<dbReference type="PANTHER" id="PTHR23135">
    <property type="entry name" value="MUR LIGASE FAMILY MEMBER"/>
    <property type="match status" value="1"/>
</dbReference>
<feature type="binding site" evidence="7">
    <location>
        <begin position="174"/>
        <end position="175"/>
    </location>
    <ligand>
        <name>UDP-N-acetyl-alpha-D-muramoyl-L-alanyl-D-glutamate</name>
        <dbReference type="ChEBI" id="CHEBI:83900"/>
    </ligand>
</feature>
<organism evidence="12 13">
    <name type="scientific">Pendulispora albinea</name>
    <dbReference type="NCBI Taxonomy" id="2741071"/>
    <lineage>
        <taxon>Bacteria</taxon>
        <taxon>Pseudomonadati</taxon>
        <taxon>Myxococcota</taxon>
        <taxon>Myxococcia</taxon>
        <taxon>Myxococcales</taxon>
        <taxon>Sorangiineae</taxon>
        <taxon>Pendulisporaceae</taxon>
        <taxon>Pendulispora</taxon>
    </lineage>
</organism>
<comment type="similarity">
    <text evidence="1 7">Belongs to the MurCDEF family. MurE subfamily.</text>
</comment>
<feature type="binding site" evidence="7">
    <location>
        <begin position="127"/>
        <end position="133"/>
    </location>
    <ligand>
        <name>ATP</name>
        <dbReference type="ChEBI" id="CHEBI:30616"/>
    </ligand>
</feature>
<sequence length="530" mass="56467">MIPVHDRSDEGLRLAEMAREIPGQVDIVGDPEVRVYGVRHDSRRVEPGDLFVARHGAHADGTRFIPQAEERGAAAIMVERRHVDADAGSIANVPHILVDDAADALAFASAAVYGHPTFTLDVVGITGTNGKTTTSHLVRAAIDGVCGREGQPACGMIGTVGHIFGDTKIVAEHTTPEADELARVMAGMRRMGATYVAMEVSSVALSLGRVRAVRFRVAAFTNFTQDHLDFHGTMEAYAAAKESLFLEMGPGSAVVHVDDPLGQRIAQKVRAPLLRVSARADATVHEAEIAPLEATLSARGIDALLRTPRGTHRVRSRLVGRHNLENIVVAVGVACALQLDMERACAAIGEECGVPGRLERCDGEADDVTVLVDYAHTPDALARVLESVRVVSQGRRLLCVFGCGGDRDPVKRGPMGKAAAEGSDVPIITSDNPRTEDPADIARPVEDAVRATGLARAENLHAIGEGARGYLVELDRAVAIRAAVLGARPGDIVIIAGKGHEDYQVIGTEKRPFDDRIEARRALAERRGGV</sequence>
<dbReference type="Pfam" id="PF01225">
    <property type="entry name" value="Mur_ligase"/>
    <property type="match status" value="1"/>
</dbReference>
<dbReference type="InterPro" id="IPR004101">
    <property type="entry name" value="Mur_ligase_C"/>
</dbReference>
<dbReference type="InterPro" id="IPR005761">
    <property type="entry name" value="UDP-N-AcMur-Glu-dNH2Pim_ligase"/>
</dbReference>
<dbReference type="InterPro" id="IPR036615">
    <property type="entry name" value="Mur_ligase_C_dom_sf"/>
</dbReference>
<comment type="catalytic activity">
    <reaction evidence="7">
        <text>UDP-N-acetyl-alpha-D-muramoyl-L-alanyl-D-glutamate + meso-2,6-diaminopimelate + ATP = UDP-N-acetyl-alpha-D-muramoyl-L-alanyl-gamma-D-glutamyl-meso-2,6-diaminopimelate + ADP + phosphate + H(+)</text>
        <dbReference type="Rhea" id="RHEA:23676"/>
        <dbReference type="ChEBI" id="CHEBI:15378"/>
        <dbReference type="ChEBI" id="CHEBI:30616"/>
        <dbReference type="ChEBI" id="CHEBI:43474"/>
        <dbReference type="ChEBI" id="CHEBI:57791"/>
        <dbReference type="ChEBI" id="CHEBI:83900"/>
        <dbReference type="ChEBI" id="CHEBI:83905"/>
        <dbReference type="ChEBI" id="CHEBI:456216"/>
        <dbReference type="EC" id="6.3.2.13"/>
    </reaction>
</comment>
<feature type="domain" description="Mur ligase central" evidence="11">
    <location>
        <begin position="125"/>
        <end position="334"/>
    </location>
</feature>
<comment type="subcellular location">
    <subcellularLocation>
        <location evidence="7 8">Cytoplasm</location>
    </subcellularLocation>
</comment>
<dbReference type="Pfam" id="PF08245">
    <property type="entry name" value="Mur_ligase_M"/>
    <property type="match status" value="1"/>
</dbReference>
<comment type="caution">
    <text evidence="7">Lacks conserved residue(s) required for the propagation of feature annotation.</text>
</comment>
<feature type="binding site" evidence="7">
    <location>
        <position position="407"/>
    </location>
    <ligand>
        <name>meso-2,6-diaminopimelate</name>
        <dbReference type="ChEBI" id="CHEBI:57791"/>
    </ligand>
</feature>
<evidence type="ECO:0000256" key="1">
    <source>
        <dbReference type="ARBA" id="ARBA00005898"/>
    </source>
</evidence>
<feature type="modified residue" description="N6-carboxylysine" evidence="7">
    <location>
        <position position="241"/>
    </location>
</feature>
<keyword evidence="7" id="KW-0963">Cytoplasm</keyword>
<dbReference type="EMBL" id="CP089984">
    <property type="protein sequence ID" value="WXB16783.1"/>
    <property type="molecule type" value="Genomic_DNA"/>
</dbReference>
<dbReference type="HAMAP" id="MF_00208">
    <property type="entry name" value="MurE"/>
    <property type="match status" value="1"/>
</dbReference>
<evidence type="ECO:0000256" key="8">
    <source>
        <dbReference type="RuleBase" id="RU004135"/>
    </source>
</evidence>
<dbReference type="Pfam" id="PF02875">
    <property type="entry name" value="Mur_ligase_C"/>
    <property type="match status" value="1"/>
</dbReference>
<feature type="short sequence motif" description="Meso-diaminopimelate recognition motif" evidence="7">
    <location>
        <begin position="431"/>
        <end position="434"/>
    </location>
</feature>
<keyword evidence="7" id="KW-0067">ATP-binding</keyword>
<dbReference type="InterPro" id="IPR013221">
    <property type="entry name" value="Mur_ligase_cen"/>
</dbReference>
<evidence type="ECO:0000259" key="10">
    <source>
        <dbReference type="Pfam" id="PF02875"/>
    </source>
</evidence>
<dbReference type="SUPFAM" id="SSF63418">
    <property type="entry name" value="MurE/MurF N-terminal domain"/>
    <property type="match status" value="1"/>
</dbReference>
<evidence type="ECO:0000256" key="2">
    <source>
        <dbReference type="ARBA" id="ARBA00022618"/>
    </source>
</evidence>
<comment type="pathway">
    <text evidence="7 8">Cell wall biogenesis; peptidoglycan biosynthesis.</text>
</comment>
<dbReference type="InterPro" id="IPR000713">
    <property type="entry name" value="Mur_ligase_N"/>
</dbReference>
<comment type="cofactor">
    <cofactor evidence="7">
        <name>Mg(2+)</name>
        <dbReference type="ChEBI" id="CHEBI:18420"/>
    </cofactor>
</comment>
<dbReference type="NCBIfam" id="NF001124">
    <property type="entry name" value="PRK00139.1-2"/>
    <property type="match status" value="1"/>
</dbReference>
<feature type="domain" description="Mur ligase C-terminal" evidence="10">
    <location>
        <begin position="356"/>
        <end position="499"/>
    </location>
</feature>
<gene>
    <name evidence="7" type="primary">murE</name>
    <name evidence="12" type="ORF">LZC94_05775</name>
</gene>
<feature type="binding site" evidence="7">
    <location>
        <position position="201"/>
    </location>
    <ligand>
        <name>UDP-N-acetyl-alpha-D-muramoyl-L-alanyl-D-glutamate</name>
        <dbReference type="ChEBI" id="CHEBI:83900"/>
    </ligand>
</feature>
<dbReference type="NCBIfam" id="TIGR01085">
    <property type="entry name" value="murE"/>
    <property type="match status" value="1"/>
</dbReference>
<feature type="binding site" evidence="7">
    <location>
        <begin position="431"/>
        <end position="434"/>
    </location>
    <ligand>
        <name>meso-2,6-diaminopimelate</name>
        <dbReference type="ChEBI" id="CHEBI:57791"/>
    </ligand>
</feature>
<evidence type="ECO:0000313" key="12">
    <source>
        <dbReference type="EMBL" id="WXB16783.1"/>
    </source>
</evidence>
<dbReference type="Proteomes" id="UP001370348">
    <property type="component" value="Chromosome"/>
</dbReference>
<comment type="PTM">
    <text evidence="7">Carboxylation is probably crucial for Mg(2+) binding and, consequently, for the gamma-phosphate positioning of ATP.</text>
</comment>
<dbReference type="EC" id="6.3.2.13" evidence="7"/>
<dbReference type="GO" id="GO:0008765">
    <property type="term" value="F:UDP-N-acetylmuramoylalanyl-D-glutamate-2,6-diaminopimelate ligase activity"/>
    <property type="evidence" value="ECO:0007669"/>
    <property type="project" value="UniProtKB-EC"/>
</dbReference>
<evidence type="ECO:0000259" key="9">
    <source>
        <dbReference type="Pfam" id="PF01225"/>
    </source>
</evidence>
<comment type="function">
    <text evidence="7">Catalyzes the addition of meso-diaminopimelic acid to the nucleotide precursor UDP-N-acetylmuramoyl-L-alanyl-D-glutamate (UMAG) in the biosynthesis of bacterial cell-wall peptidoglycan.</text>
</comment>
<protein>
    <recommendedName>
        <fullName evidence="7">UDP-N-acetylmuramoyl-L-alanyl-D-glutamate--2,6-diaminopimelate ligase</fullName>
        <ecNumber evidence="7">6.3.2.13</ecNumber>
    </recommendedName>
    <alternativeName>
        <fullName evidence="7">Meso-A2pm-adding enzyme</fullName>
    </alternativeName>
    <alternativeName>
        <fullName evidence="7">Meso-diaminopimelate-adding enzyme</fullName>
    </alternativeName>
    <alternativeName>
        <fullName evidence="7">UDP-MurNAc-L-Ala-D-Glu:meso-diaminopimelate ligase</fullName>
    </alternativeName>
    <alternativeName>
        <fullName evidence="7">UDP-MurNAc-tripeptide synthetase</fullName>
    </alternativeName>
    <alternativeName>
        <fullName evidence="7">UDP-N-acetylmuramyl-tripeptide synthetase</fullName>
    </alternativeName>
</protein>
<dbReference type="InterPro" id="IPR035911">
    <property type="entry name" value="MurE/MurF_N"/>
</dbReference>
<name>A0ABZ2M3Z7_9BACT</name>
<keyword evidence="7" id="KW-0547">Nucleotide-binding</keyword>
<evidence type="ECO:0000313" key="13">
    <source>
        <dbReference type="Proteomes" id="UP001370348"/>
    </source>
</evidence>
<keyword evidence="2 7" id="KW-0132">Cell division</keyword>
<dbReference type="SUPFAM" id="SSF53244">
    <property type="entry name" value="MurD-like peptide ligases, peptide-binding domain"/>
    <property type="match status" value="1"/>
</dbReference>
<dbReference type="NCBIfam" id="NF001126">
    <property type="entry name" value="PRK00139.1-4"/>
    <property type="match status" value="1"/>
</dbReference>
<dbReference type="InterPro" id="IPR036565">
    <property type="entry name" value="Mur-like_cat_sf"/>
</dbReference>
<keyword evidence="4 7" id="KW-0573">Peptidoglycan synthesis</keyword>
<feature type="domain" description="Mur ligase N-terminal catalytic" evidence="9">
    <location>
        <begin position="35"/>
        <end position="111"/>
    </location>
</feature>
<keyword evidence="13" id="KW-1185">Reference proteome</keyword>
<keyword evidence="7" id="KW-0460">Magnesium</keyword>
<dbReference type="Gene3D" id="3.40.1390.10">
    <property type="entry name" value="MurE/MurF, N-terminal domain"/>
    <property type="match status" value="1"/>
</dbReference>
<keyword evidence="7 12" id="KW-0436">Ligase</keyword>
<dbReference type="PANTHER" id="PTHR23135:SF4">
    <property type="entry name" value="UDP-N-ACETYLMURAMOYL-L-ALANYL-D-GLUTAMATE--2,6-DIAMINOPIMELATE LIGASE MURE HOMOLOG, CHLOROPLASTIC"/>
    <property type="match status" value="1"/>
</dbReference>
<feature type="binding site" evidence="7">
    <location>
        <position position="501"/>
    </location>
    <ligand>
        <name>meso-2,6-diaminopimelate</name>
        <dbReference type="ChEBI" id="CHEBI:57791"/>
    </ligand>
</feature>
<evidence type="ECO:0000256" key="5">
    <source>
        <dbReference type="ARBA" id="ARBA00023306"/>
    </source>
</evidence>
<reference evidence="12 13" key="1">
    <citation type="submission" date="2021-12" db="EMBL/GenBank/DDBJ databases">
        <title>Discovery of the Pendulisporaceae a myxobacterial family with distinct sporulation behavior and unique specialized metabolism.</title>
        <authorList>
            <person name="Garcia R."/>
            <person name="Popoff A."/>
            <person name="Bader C.D."/>
            <person name="Loehr J."/>
            <person name="Walesch S."/>
            <person name="Walt C."/>
            <person name="Boldt J."/>
            <person name="Bunk B."/>
            <person name="Haeckl F.J.F.P.J."/>
            <person name="Gunesch A.P."/>
            <person name="Birkelbach J."/>
            <person name="Nuebel U."/>
            <person name="Pietschmann T."/>
            <person name="Bach T."/>
            <person name="Mueller R."/>
        </authorList>
    </citation>
    <scope>NUCLEOTIDE SEQUENCE [LARGE SCALE GENOMIC DNA]</scope>
    <source>
        <strain evidence="12 13">MSr11954</strain>
    </source>
</reference>
<evidence type="ECO:0000256" key="7">
    <source>
        <dbReference type="HAMAP-Rule" id="MF_00208"/>
    </source>
</evidence>
<proteinExistence type="inferred from homology"/>
<evidence type="ECO:0000259" key="11">
    <source>
        <dbReference type="Pfam" id="PF08245"/>
    </source>
</evidence>
<evidence type="ECO:0000256" key="4">
    <source>
        <dbReference type="ARBA" id="ARBA00022984"/>
    </source>
</evidence>
<dbReference type="Gene3D" id="3.40.1190.10">
    <property type="entry name" value="Mur-like, catalytic domain"/>
    <property type="match status" value="1"/>
</dbReference>
<dbReference type="Gene3D" id="3.90.190.20">
    <property type="entry name" value="Mur ligase, C-terminal domain"/>
    <property type="match status" value="1"/>
</dbReference>